<evidence type="ECO:0000256" key="1">
    <source>
        <dbReference type="SAM" id="MobiDB-lite"/>
    </source>
</evidence>
<dbReference type="SMART" id="SM00382">
    <property type="entry name" value="AAA"/>
    <property type="match status" value="1"/>
</dbReference>
<feature type="region of interest" description="Disordered" evidence="1">
    <location>
        <begin position="1150"/>
        <end position="1183"/>
    </location>
</feature>
<feature type="region of interest" description="Disordered" evidence="1">
    <location>
        <begin position="394"/>
        <end position="428"/>
    </location>
</feature>
<accession>A0A670YLA0</accession>
<dbReference type="GO" id="GO:0045190">
    <property type="term" value="P:isotype switching"/>
    <property type="evidence" value="ECO:0007669"/>
    <property type="project" value="Ensembl"/>
</dbReference>
<dbReference type="GO" id="GO:0030890">
    <property type="term" value="P:positive regulation of B cell proliferation"/>
    <property type="evidence" value="ECO:0007669"/>
    <property type="project" value="Ensembl"/>
</dbReference>
<dbReference type="PANTHER" id="PTHR23389">
    <property type="entry name" value="CHROMOSOME TRANSMISSION FIDELITY FACTOR 18"/>
    <property type="match status" value="1"/>
</dbReference>
<evidence type="ECO:0000259" key="2">
    <source>
        <dbReference type="SMART" id="SM00382"/>
    </source>
</evidence>
<dbReference type="FunFam" id="3.40.50.300:FF:000846">
    <property type="entry name" value="ATPase family AAA domain-containing protein 5"/>
    <property type="match status" value="1"/>
</dbReference>
<dbReference type="GO" id="GO:0033260">
    <property type="term" value="P:nuclear DNA replication"/>
    <property type="evidence" value="ECO:0007669"/>
    <property type="project" value="Ensembl"/>
</dbReference>
<feature type="compositionally biased region" description="Basic and acidic residues" evidence="1">
    <location>
        <begin position="995"/>
        <end position="1013"/>
    </location>
</feature>
<dbReference type="GO" id="GO:0042771">
    <property type="term" value="P:intrinsic apoptotic signaling pathway in response to DNA damage by p53 class mediator"/>
    <property type="evidence" value="ECO:0007669"/>
    <property type="project" value="Ensembl"/>
</dbReference>
<reference evidence="3" key="1">
    <citation type="submission" date="2025-08" db="UniProtKB">
        <authorList>
            <consortium name="Ensembl"/>
        </authorList>
    </citation>
    <scope>IDENTIFICATION</scope>
</reference>
<dbReference type="GO" id="GO:1902751">
    <property type="term" value="P:positive regulation of cell cycle G2/M phase transition"/>
    <property type="evidence" value="ECO:0007669"/>
    <property type="project" value="Ensembl"/>
</dbReference>
<proteinExistence type="predicted"/>
<dbReference type="Gene3D" id="3.40.50.300">
    <property type="entry name" value="P-loop containing nucleotide triphosphate hydrolases"/>
    <property type="match status" value="1"/>
</dbReference>
<keyword evidence="4" id="KW-1185">Reference proteome</keyword>
<dbReference type="GO" id="GO:0045740">
    <property type="term" value="P:positive regulation of DNA replication"/>
    <property type="evidence" value="ECO:0007669"/>
    <property type="project" value="Ensembl"/>
</dbReference>
<feature type="compositionally biased region" description="Basic and acidic residues" evidence="1">
    <location>
        <begin position="1166"/>
        <end position="1183"/>
    </location>
</feature>
<feature type="region of interest" description="Disordered" evidence="1">
    <location>
        <begin position="876"/>
        <end position="925"/>
    </location>
</feature>
<organism evidence="3 4">
    <name type="scientific">Pseudonaja textilis</name>
    <name type="common">Eastern brown snake</name>
    <dbReference type="NCBI Taxonomy" id="8673"/>
    <lineage>
        <taxon>Eukaryota</taxon>
        <taxon>Metazoa</taxon>
        <taxon>Chordata</taxon>
        <taxon>Craniata</taxon>
        <taxon>Vertebrata</taxon>
        <taxon>Euteleostomi</taxon>
        <taxon>Lepidosauria</taxon>
        <taxon>Squamata</taxon>
        <taxon>Bifurcata</taxon>
        <taxon>Unidentata</taxon>
        <taxon>Episquamata</taxon>
        <taxon>Toxicofera</taxon>
        <taxon>Serpentes</taxon>
        <taxon>Colubroidea</taxon>
        <taxon>Elapidae</taxon>
        <taxon>Hydrophiinae</taxon>
        <taxon>Pseudonaja</taxon>
    </lineage>
</organism>
<feature type="compositionally biased region" description="Basic and acidic residues" evidence="1">
    <location>
        <begin position="493"/>
        <end position="502"/>
    </location>
</feature>
<dbReference type="GO" id="GO:0008283">
    <property type="term" value="P:cell population proliferation"/>
    <property type="evidence" value="ECO:0007669"/>
    <property type="project" value="Ensembl"/>
</dbReference>
<dbReference type="GeneTree" id="ENSGT00940000153469"/>
<dbReference type="GO" id="GO:0005524">
    <property type="term" value="F:ATP binding"/>
    <property type="evidence" value="ECO:0007669"/>
    <property type="project" value="InterPro"/>
</dbReference>
<dbReference type="GO" id="GO:1902166">
    <property type="term" value="P:negative regulation of intrinsic apoptotic signaling pathway in response to DNA damage by p53 class mediator"/>
    <property type="evidence" value="ECO:0007669"/>
    <property type="project" value="Ensembl"/>
</dbReference>
<dbReference type="GO" id="GO:0048304">
    <property type="term" value="P:positive regulation of isotype switching to IgG isotypes"/>
    <property type="evidence" value="ECO:0007669"/>
    <property type="project" value="Ensembl"/>
</dbReference>
<dbReference type="GO" id="GO:0042770">
    <property type="term" value="P:signal transduction in response to DNA damage"/>
    <property type="evidence" value="ECO:0007669"/>
    <property type="project" value="Ensembl"/>
</dbReference>
<name>A0A670YLA0_PSETE</name>
<gene>
    <name evidence="3" type="primary">ATAD5</name>
</gene>
<feature type="region of interest" description="Disordered" evidence="1">
    <location>
        <begin position="75"/>
        <end position="102"/>
    </location>
</feature>
<feature type="region of interest" description="Disordered" evidence="1">
    <location>
        <begin position="476"/>
        <end position="522"/>
    </location>
</feature>
<feature type="region of interest" description="Disordered" evidence="1">
    <location>
        <begin position="995"/>
        <end position="1015"/>
    </location>
</feature>
<feature type="compositionally biased region" description="Polar residues" evidence="1">
    <location>
        <begin position="77"/>
        <end position="89"/>
    </location>
</feature>
<dbReference type="GO" id="GO:0061860">
    <property type="term" value="F:DNA clamp unloader activity"/>
    <property type="evidence" value="ECO:0007669"/>
    <property type="project" value="Ensembl"/>
</dbReference>
<protein>
    <submittedName>
        <fullName evidence="3">ATPase family AAA domain containing 5</fullName>
    </submittedName>
</protein>
<sequence>MTCAFYCTYSYALSLQSCTKRKEDNLSIKAITNYFSPLGKNVESILSPPKSNNIMDYFKKPPINENAPLPQLEQESKANSLSLENSSKPPSKLKWRGKRNNLNNKLKTDKTFEPLIDKDNDKEIPNPQEENCKASFMSRNDIALISLTNGEETINVCSEGYISKVSYENEERKTKIEGNVVKSNKKQLKRKKPKNEMELFENSTTETLTKDSRKETSKQIVSVTESENKTALLTLDPEASAQMTSYNTVTVSFEDFLKSQGEHIEQIPKEKTPDDFVASEKADIDQDSQDLPLKKVTVLAQIHSVPPKSLRSQKIASIFENQKSKAKVKKCPASSEREYIEQVTQKRKSNVVIAEEELELAVLESAGSETVKSKCTAEERYQFMKAFRQPGADIVKNGAKRGPSKQKEVEEKPSGHTLEGEECEDDSNQQTANNALIASGGGTAHDITEKCDSTRVRNKSKKRKGVVEAKEKDFNINDNQNNNVHCPINRTTPTEKERELSQKSKGLRRHCWQKRSQSTPEKAMVSQTITENPPDACPLQTSTPKTNRSFKNVLYTAEVITEPFDSQSPIRMKFTRINTSDRFAQQNMNSTSRNIFKAKKLVEKAKAVQHNRISRTMEEALHVSLRHSSRQRALAEKKHLEKIEVSLFEITDLSLDSGTVSDHIENPKKLQSVNDVLGKKTKFVKATKKSNGNKLSFFRSFQKSIAVTSCCVLKLFLVVIFISEDESENSQDYTEFKAKREFLMSGLPESLKKKIAKKAAVLEAYSAANSCFQKVIHVQQKDDRCLMWRLASPSCSFLTKLKDVNSEVTDVAKLTLSLGELSVLTTQPNNNDSPSGWQLVFSKMQRDVLLEEIQSFNAQFPVKLFFDLLLKKQAPPENNEQVEVQKEGKRKRKTEDRKCKRKNRKEKPEPELSKSSSQIPGMKPIGAENSLLIDKSMRQLKMNNFIFMPTDFASGDMLWTEKYQPQNSSELIGNIEAIKKLHRWLCEWKRKASWEENRTQKEKKNDSSEHLDFVDDPSVSDEENVLCNTMLLVGPPGIGKTAAVYACAQELGFKIFEVNASCQRSGRQILSQLKEATQSHQVNKQGVHAHKPCFFNHYSSTKSPKKQSPRKEWSPRKFSVSPRKVGLKQGLMPKTLDNYFKLTSKLKNQEEKVPSSNKGKLYHNLAENKPELKSGKRRKKEEESSNKCATSLILFEEVDIIFDEDTGFLNAIKTFMSTTKRPVILTTNDPLFSETFDGCFEQITFRVPSLINVASYLQVLCLAENVRTDIRDFAALLTVNNCDIRQSILYLQFWVQSGGGYLKEKGNWTEINGIKQNASIKESTSSNSKQPILENIPKCNTGCTENLLGLKNIFLPSEDLFSFLKHEIRTKEDWNKLIHLLTEFQMRNTDFTYSNLEIVSSLPLNIIPEAIEIASPACSFIAEKASSSMCIDTDYLEGAPPVKKAKRSKCLKKMTVLDDSDLFERGLNYSGFVTLSPDTSTSCLEETGTVESMKVGTGAPKDGTSVSAKGSVFVSQCLNSLTEYLDNMSFLDCYFTEPTQASKQAGKYGDFIWTKGKIKNGLSDEFSVEYTDWWNSQSSSELKATMEALSFNKCSESISKIMDSCLNCNKTLQKNEFEELSPHVSKEQANLYFGRSAANSSIHYNAQKRIELIKTVFSSTPLSLNSKKASVMEYLPILRNICKSEKQKEQGKTKRRFLHYLEGIHLPKEILNSLATDFP</sequence>
<dbReference type="SUPFAM" id="SSF52540">
    <property type="entry name" value="P-loop containing nucleoside triphosphate hydrolases"/>
    <property type="match status" value="1"/>
</dbReference>
<dbReference type="GO" id="GO:0003677">
    <property type="term" value="F:DNA binding"/>
    <property type="evidence" value="ECO:0007669"/>
    <property type="project" value="TreeGrafter"/>
</dbReference>
<feature type="compositionally biased region" description="Basic and acidic residues" evidence="1">
    <location>
        <begin position="883"/>
        <end position="898"/>
    </location>
</feature>
<feature type="domain" description="AAA+ ATPase" evidence="2">
    <location>
        <begin position="1026"/>
        <end position="1250"/>
    </location>
</feature>
<reference evidence="3" key="2">
    <citation type="submission" date="2025-09" db="UniProtKB">
        <authorList>
            <consortium name="Ensembl"/>
        </authorList>
    </citation>
    <scope>IDENTIFICATION</scope>
</reference>
<dbReference type="CDD" id="cd00009">
    <property type="entry name" value="AAA"/>
    <property type="match status" value="1"/>
</dbReference>
<dbReference type="InterPro" id="IPR003593">
    <property type="entry name" value="AAA+_ATPase"/>
</dbReference>
<feature type="compositionally biased region" description="Basic and acidic residues" evidence="1">
    <location>
        <begin position="405"/>
        <end position="414"/>
    </location>
</feature>
<dbReference type="GO" id="GO:0016887">
    <property type="term" value="F:ATP hydrolysis activity"/>
    <property type="evidence" value="ECO:0007669"/>
    <property type="project" value="InterPro"/>
</dbReference>
<dbReference type="GO" id="GO:1901990">
    <property type="term" value="P:regulation of mitotic cell cycle phase transition"/>
    <property type="evidence" value="ECO:0007669"/>
    <property type="project" value="Ensembl"/>
</dbReference>
<dbReference type="GO" id="GO:0005634">
    <property type="term" value="C:nucleus"/>
    <property type="evidence" value="ECO:0007669"/>
    <property type="project" value="Ensembl"/>
</dbReference>
<dbReference type="InterPro" id="IPR027417">
    <property type="entry name" value="P-loop_NTPase"/>
</dbReference>
<evidence type="ECO:0000313" key="3">
    <source>
        <dbReference type="Ensembl" id="ENSPTXP00000009341.1"/>
    </source>
</evidence>
<feature type="region of interest" description="Disordered" evidence="1">
    <location>
        <begin position="1098"/>
        <end position="1121"/>
    </location>
</feature>
<dbReference type="Pfam" id="PF00004">
    <property type="entry name" value="AAA"/>
    <property type="match status" value="1"/>
</dbReference>
<dbReference type="OMA" id="KSPKKMY"/>
<dbReference type="Ensembl" id="ENSPTXT00000009657.1">
    <property type="protein sequence ID" value="ENSPTXP00000009341.1"/>
    <property type="gene ID" value="ENSPTXG00000006690.1"/>
</dbReference>
<evidence type="ECO:0000313" key="4">
    <source>
        <dbReference type="Proteomes" id="UP000472273"/>
    </source>
</evidence>
<dbReference type="GO" id="GO:0031391">
    <property type="term" value="C:Elg1 RFC-like complex"/>
    <property type="evidence" value="ECO:0007669"/>
    <property type="project" value="Ensembl"/>
</dbReference>
<dbReference type="Proteomes" id="UP000472273">
    <property type="component" value="Unplaced"/>
</dbReference>
<dbReference type="InterPro" id="IPR003959">
    <property type="entry name" value="ATPase_AAA_core"/>
</dbReference>
<dbReference type="PANTHER" id="PTHR23389:SF21">
    <property type="entry name" value="ATPASE FAMILY AAA DOMAIN-CONTAINING PROTEIN 5"/>
    <property type="match status" value="1"/>
</dbReference>